<reference evidence="1" key="1">
    <citation type="journal article" date="2020" name="Nat. Genet.">
        <title>Genomic diversifications of five Gossypium allopolyploid species and their impact on cotton improvement.</title>
        <authorList>
            <person name="Chen Z.J."/>
            <person name="Sreedasyam A."/>
            <person name="Ando A."/>
            <person name="Song Q."/>
            <person name="De Santiago L.M."/>
            <person name="Hulse-Kemp A.M."/>
            <person name="Ding M."/>
            <person name="Ye W."/>
            <person name="Kirkbride R.C."/>
            <person name="Jenkins J."/>
            <person name="Plott C."/>
            <person name="Lovell J."/>
            <person name="Lin Y.M."/>
            <person name="Vaughn R."/>
            <person name="Liu B."/>
            <person name="Simpson S."/>
            <person name="Scheffler B.E."/>
            <person name="Wen L."/>
            <person name="Saski C.A."/>
            <person name="Grover C.E."/>
            <person name="Hu G."/>
            <person name="Conover J.L."/>
            <person name="Carlson J.W."/>
            <person name="Shu S."/>
            <person name="Boston L.B."/>
            <person name="Williams M."/>
            <person name="Peterson D.G."/>
            <person name="McGee K."/>
            <person name="Jones D.C."/>
            <person name="Wendel J.F."/>
            <person name="Stelly D.M."/>
            <person name="Grimwood J."/>
            <person name="Schmutz J."/>
        </authorList>
    </citation>
    <scope>NUCLEOTIDE SEQUENCE [LARGE SCALE GENOMIC DNA]</scope>
    <source>
        <strain evidence="1">cv. TM-1</strain>
    </source>
</reference>
<proteinExistence type="predicted"/>
<evidence type="ECO:0000313" key="1">
    <source>
        <dbReference type="Proteomes" id="UP000818029"/>
    </source>
</evidence>
<dbReference type="GeneID" id="107892738"/>
<accession>A0A1U8I4X5</accession>
<protein>
    <submittedName>
        <fullName evidence="2">Uncharacterized mitochondrial protein AtMg00310-like</fullName>
    </submittedName>
</protein>
<dbReference type="AlphaFoldDB" id="A0A1U8I4X5"/>
<sequence length="101" mass="11542">MAWDTLCKPKGVGDLRFRDLRLFSIMLLERQDGDVFHPKTVDKPSFAWTSISTAAKALKAGFDWEIRNGRRVTVWLKMWGFEGLDGNTLSDPSVDIQERVV</sequence>
<reference evidence="2" key="2">
    <citation type="submission" date="2025-08" db="UniProtKB">
        <authorList>
            <consortium name="RefSeq"/>
        </authorList>
    </citation>
    <scope>IDENTIFICATION</scope>
</reference>
<dbReference type="KEGG" id="ghi:107892738"/>
<dbReference type="Proteomes" id="UP000818029">
    <property type="component" value="Chromosome D09"/>
</dbReference>
<gene>
    <name evidence="2" type="primary">LOC107892738</name>
</gene>
<organism evidence="1 2">
    <name type="scientific">Gossypium hirsutum</name>
    <name type="common">Upland cotton</name>
    <name type="synonym">Gossypium mexicanum</name>
    <dbReference type="NCBI Taxonomy" id="3635"/>
    <lineage>
        <taxon>Eukaryota</taxon>
        <taxon>Viridiplantae</taxon>
        <taxon>Streptophyta</taxon>
        <taxon>Embryophyta</taxon>
        <taxon>Tracheophyta</taxon>
        <taxon>Spermatophyta</taxon>
        <taxon>Magnoliopsida</taxon>
        <taxon>eudicotyledons</taxon>
        <taxon>Gunneridae</taxon>
        <taxon>Pentapetalae</taxon>
        <taxon>rosids</taxon>
        <taxon>malvids</taxon>
        <taxon>Malvales</taxon>
        <taxon>Malvaceae</taxon>
        <taxon>Malvoideae</taxon>
        <taxon>Gossypium</taxon>
    </lineage>
</organism>
<evidence type="ECO:0000313" key="2">
    <source>
        <dbReference type="RefSeq" id="XP_016673280.1"/>
    </source>
</evidence>
<dbReference type="RefSeq" id="XP_016673280.1">
    <property type="nucleotide sequence ID" value="XM_016817791.1"/>
</dbReference>
<name>A0A1U8I4X5_GOSHI</name>
<keyword evidence="1" id="KW-1185">Reference proteome</keyword>
<dbReference type="PaxDb" id="3635-A0A1U8I4X5"/>